<protein>
    <submittedName>
        <fullName evidence="1">Uncharacterized protein</fullName>
    </submittedName>
</protein>
<dbReference type="EMBL" id="IACN01012154">
    <property type="protein sequence ID" value="LAB48561.1"/>
    <property type="molecule type" value="Transcribed_RNA"/>
</dbReference>
<dbReference type="AlphaFoldDB" id="A0A2D4NS56"/>
<accession>A0A2D4NS56</accession>
<organism evidence="1">
    <name type="scientific">Micrurus surinamensis</name>
    <name type="common">Surinam coral snake</name>
    <dbReference type="NCBI Taxonomy" id="129470"/>
    <lineage>
        <taxon>Eukaryota</taxon>
        <taxon>Metazoa</taxon>
        <taxon>Chordata</taxon>
        <taxon>Craniata</taxon>
        <taxon>Vertebrata</taxon>
        <taxon>Euteleostomi</taxon>
        <taxon>Lepidosauria</taxon>
        <taxon>Squamata</taxon>
        <taxon>Bifurcata</taxon>
        <taxon>Unidentata</taxon>
        <taxon>Episquamata</taxon>
        <taxon>Toxicofera</taxon>
        <taxon>Serpentes</taxon>
        <taxon>Colubroidea</taxon>
        <taxon>Elapidae</taxon>
        <taxon>Elapinae</taxon>
        <taxon>Micrurus</taxon>
    </lineage>
</organism>
<evidence type="ECO:0000313" key="1">
    <source>
        <dbReference type="EMBL" id="LAB48561.1"/>
    </source>
</evidence>
<dbReference type="PANTHER" id="PTHR15829:SF1">
    <property type="entry name" value="RHO FAMILY-INTERACTING CELL POLARIZATION REGULATOR 1"/>
    <property type="match status" value="1"/>
</dbReference>
<reference evidence="1" key="2">
    <citation type="submission" date="2017-11" db="EMBL/GenBank/DDBJ databases">
        <title>Coralsnake Venomics: Analyses of Venom Gland Transcriptomes and Proteomes of Six Brazilian Taxa.</title>
        <authorList>
            <person name="Aird S.D."/>
            <person name="Jorge da Silva N."/>
            <person name="Qiu L."/>
            <person name="Villar-Briones A."/>
            <person name="Aparecida-Saddi V."/>
            <person name="Campos-Telles M.P."/>
            <person name="Grau M."/>
            <person name="Mikheyev A.S."/>
        </authorList>
    </citation>
    <scope>NUCLEOTIDE SEQUENCE</scope>
    <source>
        <tissue evidence="1">Venom_gland</tissue>
    </source>
</reference>
<sequence length="167" mass="18354">MESELMAQVGFMEDKNLDYILPTASICRVASNGQAPLVGKAPGTADTTAEDSAGCLSSEGSLEPMTTGNEFLDRALVLHLNHCNRLLLKLGNFGPLRCQEMYALDRLGRDVQVLEMASRLIVDRAGMASSAEEVVQFSKWKEGVFSFWDRGVAAPNVYTCCLMWRMP</sequence>
<proteinExistence type="predicted"/>
<dbReference type="GO" id="GO:0005737">
    <property type="term" value="C:cytoplasm"/>
    <property type="evidence" value="ECO:0007669"/>
    <property type="project" value="TreeGrafter"/>
</dbReference>
<reference evidence="1" key="1">
    <citation type="submission" date="2017-07" db="EMBL/GenBank/DDBJ databases">
        <authorList>
            <person name="Mikheyev A."/>
            <person name="Grau M."/>
        </authorList>
    </citation>
    <scope>NUCLEOTIDE SEQUENCE</scope>
    <source>
        <tissue evidence="1">Venom_gland</tissue>
    </source>
</reference>
<name>A0A2D4NS56_MICSU</name>
<dbReference type="InterPro" id="IPR026136">
    <property type="entry name" value="RIPOR3"/>
</dbReference>
<dbReference type="PANTHER" id="PTHR15829">
    <property type="entry name" value="PROTEIN KINASE PKN/PRK1, EFFECTOR"/>
    <property type="match status" value="1"/>
</dbReference>